<organism evidence="3 4">
    <name type="scientific">Tilletia horrida</name>
    <dbReference type="NCBI Taxonomy" id="155126"/>
    <lineage>
        <taxon>Eukaryota</taxon>
        <taxon>Fungi</taxon>
        <taxon>Dikarya</taxon>
        <taxon>Basidiomycota</taxon>
        <taxon>Ustilaginomycotina</taxon>
        <taxon>Exobasidiomycetes</taxon>
        <taxon>Tilletiales</taxon>
        <taxon>Tilletiaceae</taxon>
        <taxon>Tilletia</taxon>
    </lineage>
</organism>
<keyword evidence="4" id="KW-1185">Reference proteome</keyword>
<sequence>MRTAFSISLLFGALTVLLMGVSVKADYQVDCFLLAQRQKSQIYMECLNCARCREEGYQPQPVQDPSCFLNCGMSSSYGTIVGCKKLCQCKNTRCPQGYGAVPNYTPQPSTGGGASDPAQSPAQPQPGTGSSGGGGGPGQ</sequence>
<feature type="compositionally biased region" description="Low complexity" evidence="1">
    <location>
        <begin position="115"/>
        <end position="128"/>
    </location>
</feature>
<accession>A0AAN6JJW2</accession>
<comment type="caution">
    <text evidence="3">The sequence shown here is derived from an EMBL/GenBank/DDBJ whole genome shotgun (WGS) entry which is preliminary data.</text>
</comment>
<feature type="region of interest" description="Disordered" evidence="1">
    <location>
        <begin position="105"/>
        <end position="139"/>
    </location>
</feature>
<dbReference type="AlphaFoldDB" id="A0AAN6JJW2"/>
<gene>
    <name evidence="3" type="ORF">OC842_004443</name>
</gene>
<name>A0AAN6JJW2_9BASI</name>
<feature type="chain" id="PRO_5042888394" evidence="2">
    <location>
        <begin position="26"/>
        <end position="139"/>
    </location>
</feature>
<evidence type="ECO:0000313" key="3">
    <source>
        <dbReference type="EMBL" id="KAK0528801.1"/>
    </source>
</evidence>
<dbReference type="EMBL" id="JAPDMQ010000262">
    <property type="protein sequence ID" value="KAK0528801.1"/>
    <property type="molecule type" value="Genomic_DNA"/>
</dbReference>
<evidence type="ECO:0000256" key="1">
    <source>
        <dbReference type="SAM" id="MobiDB-lite"/>
    </source>
</evidence>
<reference evidence="3" key="1">
    <citation type="journal article" date="2023" name="PhytoFront">
        <title>Draft Genome Resources of Seven Strains of Tilletia horrida, Causal Agent of Kernel Smut of Rice.</title>
        <authorList>
            <person name="Khanal S."/>
            <person name="Antony Babu S."/>
            <person name="Zhou X.G."/>
        </authorList>
    </citation>
    <scope>NUCLEOTIDE SEQUENCE</scope>
    <source>
        <strain evidence="3">TX3</strain>
    </source>
</reference>
<evidence type="ECO:0000256" key="2">
    <source>
        <dbReference type="SAM" id="SignalP"/>
    </source>
</evidence>
<feature type="signal peptide" evidence="2">
    <location>
        <begin position="1"/>
        <end position="25"/>
    </location>
</feature>
<proteinExistence type="predicted"/>
<feature type="compositionally biased region" description="Gly residues" evidence="1">
    <location>
        <begin position="129"/>
        <end position="139"/>
    </location>
</feature>
<protein>
    <submittedName>
        <fullName evidence="3">Uncharacterized protein</fullName>
    </submittedName>
</protein>
<dbReference type="Proteomes" id="UP001176521">
    <property type="component" value="Unassembled WGS sequence"/>
</dbReference>
<evidence type="ECO:0000313" key="4">
    <source>
        <dbReference type="Proteomes" id="UP001176521"/>
    </source>
</evidence>
<keyword evidence="2" id="KW-0732">Signal</keyword>